<evidence type="ECO:0000259" key="2">
    <source>
        <dbReference type="SMART" id="SM01287"/>
    </source>
</evidence>
<proteinExistence type="predicted"/>
<accession>A0A8J9SXM2</accession>
<name>A0A8J9SXM2_PHATR</name>
<dbReference type="Pfam" id="PF08512">
    <property type="entry name" value="Rttp106-like_middle"/>
    <property type="match status" value="1"/>
</dbReference>
<dbReference type="InterPro" id="IPR050454">
    <property type="entry name" value="RTT106/SSRP1_HistChap/FACT"/>
</dbReference>
<dbReference type="AlphaFoldDB" id="A0A8J9SXM2"/>
<feature type="domain" description="Histone chaperone RTT106/FACT complex subunit SPT16-like middle" evidence="2">
    <location>
        <begin position="300"/>
        <end position="391"/>
    </location>
</feature>
<dbReference type="EMBL" id="OU594949">
    <property type="protein sequence ID" value="CAG9293806.1"/>
    <property type="molecule type" value="Genomic_DNA"/>
</dbReference>
<feature type="region of interest" description="Disordered" evidence="1">
    <location>
        <begin position="440"/>
        <end position="518"/>
    </location>
</feature>
<dbReference type="SUPFAM" id="SSF50729">
    <property type="entry name" value="PH domain-like"/>
    <property type="match status" value="1"/>
</dbReference>
<dbReference type="Proteomes" id="UP000836788">
    <property type="component" value="Chromosome 8"/>
</dbReference>
<dbReference type="GO" id="GO:0031491">
    <property type="term" value="F:nucleosome binding"/>
    <property type="evidence" value="ECO:0007669"/>
    <property type="project" value="TreeGrafter"/>
</dbReference>
<feature type="region of interest" description="Disordered" evidence="1">
    <location>
        <begin position="78"/>
        <end position="104"/>
    </location>
</feature>
<dbReference type="GO" id="GO:0042393">
    <property type="term" value="F:histone binding"/>
    <property type="evidence" value="ECO:0007669"/>
    <property type="project" value="TreeGrafter"/>
</dbReference>
<dbReference type="PANTHER" id="PTHR45849:SF1">
    <property type="entry name" value="FACT COMPLEX SUBUNIT SSRP1"/>
    <property type="match status" value="1"/>
</dbReference>
<dbReference type="Gene3D" id="2.30.29.30">
    <property type="entry name" value="Pleckstrin-homology domain (PH domain)/Phosphotyrosine-binding domain (PTB)"/>
    <property type="match status" value="1"/>
</dbReference>
<evidence type="ECO:0000313" key="3">
    <source>
        <dbReference type="EMBL" id="CAG9293806.1"/>
    </source>
</evidence>
<dbReference type="GO" id="GO:0035101">
    <property type="term" value="C:FACT complex"/>
    <property type="evidence" value="ECO:0007669"/>
    <property type="project" value="TreeGrafter"/>
</dbReference>
<evidence type="ECO:0000256" key="1">
    <source>
        <dbReference type="SAM" id="MobiDB-lite"/>
    </source>
</evidence>
<dbReference type="PANTHER" id="PTHR45849">
    <property type="entry name" value="FACT COMPLEX SUBUNIT SSRP1"/>
    <property type="match status" value="1"/>
</dbReference>
<reference evidence="3" key="1">
    <citation type="submission" date="2022-02" db="EMBL/GenBank/DDBJ databases">
        <authorList>
            <person name="Giguere J D."/>
        </authorList>
    </citation>
    <scope>NUCLEOTIDE SEQUENCE</scope>
    <source>
        <strain evidence="3">CCAP 1055/1</strain>
    </source>
</reference>
<sequence length="518" mass="57979">MRTVDRSSPATAEHSGAVEVPLFLSLETCRAAELAAWLQTRRFRNQDTDEVSQCQTKDSLTATQEFLAQALDSLRGTDVDTGSDPVGYSVSPEGSLERSVGRSHHKQQVSLLKDDNITVSFTTPRAKFVVTVCENGLLARHDKQGTLHIPSGAVTHIVFFPKPEDCARSSTSKSQTTTKNTFDMCLLLLQPNAVQFHKKNPSKNNNKTMNQVCFQLPETLPVYRNNTSNTENPLQAPRPLDPTSQWSNVLCTALGVDSSRSVARVWHPSSPPPPYCSTPRNPFIFASHQDATTSSTVDGMPFVKCYHGVHDGVLYPLREGLLFFKPPCFVPRQKLASIACGRGGDTSSRYVDLTLTTTQDNETFEFTNIHRDELATINSYIHETLIPAMQRDVLKDSDSKDASFKGTVLTRTELKQDNEEDTVLERSYCRPKRKASVEARAINRKVQKSQLENDDEDDDDDDDEFVNRDQTMVQDDDEEFSSDEREGKSFDDEETSNDEEAVAETEDHEDETESDEDC</sequence>
<feature type="compositionally biased region" description="Acidic residues" evidence="1">
    <location>
        <begin position="491"/>
        <end position="518"/>
    </location>
</feature>
<dbReference type="InterPro" id="IPR011993">
    <property type="entry name" value="PH-like_dom_sf"/>
</dbReference>
<feature type="compositionally biased region" description="Acidic residues" evidence="1">
    <location>
        <begin position="452"/>
        <end position="464"/>
    </location>
</feature>
<organism evidence="3">
    <name type="scientific">Phaeodactylum tricornutum</name>
    <name type="common">Diatom</name>
    <dbReference type="NCBI Taxonomy" id="2850"/>
    <lineage>
        <taxon>Eukaryota</taxon>
        <taxon>Sar</taxon>
        <taxon>Stramenopiles</taxon>
        <taxon>Ochrophyta</taxon>
        <taxon>Bacillariophyta</taxon>
        <taxon>Bacillariophyceae</taxon>
        <taxon>Bacillariophycidae</taxon>
        <taxon>Naviculales</taxon>
        <taxon>Phaeodactylaceae</taxon>
        <taxon>Phaeodactylum</taxon>
    </lineage>
</organism>
<dbReference type="SMART" id="SM01287">
    <property type="entry name" value="Rtt106"/>
    <property type="match status" value="1"/>
</dbReference>
<protein>
    <recommendedName>
        <fullName evidence="2">Histone chaperone RTT106/FACT complex subunit SPT16-like middle domain-containing protein</fullName>
    </recommendedName>
</protein>
<dbReference type="InterPro" id="IPR013719">
    <property type="entry name" value="RTT106/SPT16-like_middle_dom"/>
</dbReference>
<gene>
    <name evidence="3" type="ORF">PTTT1_LOCUS52665</name>
</gene>